<reference evidence="13" key="1">
    <citation type="journal article" date="2010" name="Nature">
        <title>The Amphimedon queenslandica genome and the evolution of animal complexity.</title>
        <authorList>
            <person name="Srivastava M."/>
            <person name="Simakov O."/>
            <person name="Chapman J."/>
            <person name="Fahey B."/>
            <person name="Gauthier M.E."/>
            <person name="Mitros T."/>
            <person name="Richards G.S."/>
            <person name="Conaco C."/>
            <person name="Dacre M."/>
            <person name="Hellsten U."/>
            <person name="Larroux C."/>
            <person name="Putnam N.H."/>
            <person name="Stanke M."/>
            <person name="Adamska M."/>
            <person name="Darling A."/>
            <person name="Degnan S.M."/>
            <person name="Oakley T.H."/>
            <person name="Plachetzki D.C."/>
            <person name="Zhai Y."/>
            <person name="Adamski M."/>
            <person name="Calcino A."/>
            <person name="Cummins S.F."/>
            <person name="Goodstein D.M."/>
            <person name="Harris C."/>
            <person name="Jackson D.J."/>
            <person name="Leys S.P."/>
            <person name="Shu S."/>
            <person name="Woodcroft B.J."/>
            <person name="Vervoort M."/>
            <person name="Kosik K.S."/>
            <person name="Manning G."/>
            <person name="Degnan B.M."/>
            <person name="Rokhsar D.S."/>
        </authorList>
    </citation>
    <scope>NUCLEOTIDE SEQUENCE [LARGE SCALE GENOMIC DNA]</scope>
</reference>
<accession>A0AAN0IP28</accession>
<dbReference type="Pfam" id="PF05699">
    <property type="entry name" value="Dimer_Tnp_hAT"/>
    <property type="match status" value="1"/>
</dbReference>
<evidence type="ECO:0000256" key="8">
    <source>
        <dbReference type="ARBA" id="ARBA00023242"/>
    </source>
</evidence>
<dbReference type="RefSeq" id="XP_011405723.2">
    <property type="nucleotide sequence ID" value="XM_011407421.2"/>
</dbReference>
<dbReference type="InterPro" id="IPR036236">
    <property type="entry name" value="Znf_C2H2_sf"/>
</dbReference>
<dbReference type="GO" id="GO:0009791">
    <property type="term" value="P:post-embryonic development"/>
    <property type="evidence" value="ECO:0007669"/>
    <property type="project" value="UniProtKB-ARBA"/>
</dbReference>
<evidence type="ECO:0000256" key="7">
    <source>
        <dbReference type="ARBA" id="ARBA00023163"/>
    </source>
</evidence>
<evidence type="ECO:0000256" key="10">
    <source>
        <dbReference type="SAM" id="MobiDB-lite"/>
    </source>
</evidence>
<evidence type="ECO:0000256" key="1">
    <source>
        <dbReference type="ARBA" id="ARBA00004123"/>
    </source>
</evidence>
<organism evidence="12 13">
    <name type="scientific">Amphimedon queenslandica</name>
    <name type="common">Sponge</name>
    <dbReference type="NCBI Taxonomy" id="400682"/>
    <lineage>
        <taxon>Eukaryota</taxon>
        <taxon>Metazoa</taxon>
        <taxon>Porifera</taxon>
        <taxon>Demospongiae</taxon>
        <taxon>Heteroscleromorpha</taxon>
        <taxon>Haplosclerida</taxon>
        <taxon>Niphatidae</taxon>
        <taxon>Amphimedon</taxon>
    </lineage>
</organism>
<evidence type="ECO:0000256" key="3">
    <source>
        <dbReference type="ARBA" id="ARBA00022771"/>
    </source>
</evidence>
<feature type="compositionally biased region" description="Polar residues" evidence="10">
    <location>
        <begin position="89"/>
        <end position="98"/>
    </location>
</feature>
<keyword evidence="6" id="KW-0238">DNA-binding</keyword>
<dbReference type="AlphaFoldDB" id="A0AAN0IP28"/>
<dbReference type="InterPro" id="IPR008906">
    <property type="entry name" value="HATC_C_dom"/>
</dbReference>
<keyword evidence="3 9" id="KW-0863">Zinc-finger</keyword>
<dbReference type="Proteomes" id="UP000007879">
    <property type="component" value="Unassembled WGS sequence"/>
</dbReference>
<dbReference type="GO" id="GO:0008270">
    <property type="term" value="F:zinc ion binding"/>
    <property type="evidence" value="ECO:0007669"/>
    <property type="project" value="UniProtKB-KW"/>
</dbReference>
<evidence type="ECO:0000256" key="9">
    <source>
        <dbReference type="PROSITE-ProRule" id="PRU00027"/>
    </source>
</evidence>
<dbReference type="GO" id="GO:0005634">
    <property type="term" value="C:nucleus"/>
    <property type="evidence" value="ECO:0007669"/>
    <property type="project" value="UniProtKB-SubCell"/>
</dbReference>
<dbReference type="GO" id="GO:0046983">
    <property type="term" value="F:protein dimerization activity"/>
    <property type="evidence" value="ECO:0007669"/>
    <property type="project" value="InterPro"/>
</dbReference>
<keyword evidence="5" id="KW-0805">Transcription regulation</keyword>
<dbReference type="SMART" id="SM00614">
    <property type="entry name" value="ZnF_BED"/>
    <property type="match status" value="1"/>
</dbReference>
<evidence type="ECO:0000259" key="11">
    <source>
        <dbReference type="PROSITE" id="PS50808"/>
    </source>
</evidence>
<name>A0AAN0IP28_AMPQE</name>
<dbReference type="SUPFAM" id="SSF57667">
    <property type="entry name" value="beta-beta-alpha zinc fingers"/>
    <property type="match status" value="1"/>
</dbReference>
<keyword evidence="8" id="KW-0539">Nucleus</keyword>
<dbReference type="GO" id="GO:0003677">
    <property type="term" value="F:DNA binding"/>
    <property type="evidence" value="ECO:0007669"/>
    <property type="project" value="UniProtKB-KW"/>
</dbReference>
<dbReference type="InterPro" id="IPR003656">
    <property type="entry name" value="Znf_BED"/>
</dbReference>
<dbReference type="GeneID" id="100641726"/>
<proteinExistence type="predicted"/>
<dbReference type="InterPro" id="IPR012337">
    <property type="entry name" value="RNaseH-like_sf"/>
</dbReference>
<dbReference type="SUPFAM" id="SSF140996">
    <property type="entry name" value="Hermes dimerisation domain"/>
    <property type="match status" value="1"/>
</dbReference>
<comment type="subcellular location">
    <subcellularLocation>
        <location evidence="1">Nucleus</location>
    </subcellularLocation>
</comment>
<evidence type="ECO:0000313" key="12">
    <source>
        <dbReference type="EnsemblMetazoa" id="XP_011405723.2"/>
    </source>
</evidence>
<sequence>MASSSSTSSSTGPAVLPTTSRKKRSLVWNYFTPSAKEKEAICNICGIKVPTSGNTTNLTNHLERNHDKEHKELTETRESEKSAKRQKQQESAAKQLTLQSSIARTHGYGKESLRRASIDRALVNMLVADFQPASIVEDEGFVQFLKVIDQRYQPPSRRTLMRDHLPQLYEEKVAELKEKLMSIEHCTLTTDLWTSNQTMGYLTVTCHFISQSWEIESYVLETTHVDQAHTIENLASELITITDKWNISFKVHCTVIDNATNIKGAVRANAWNHLSCFAHTLNLIVSNSLSSVPEAQSLIQSVKNIVTFFVMQSRLNIPQHKLIQDVETRWNSVFYMLERYLEQEEAIRTTLCMMDRNDLLIPTEKNSELSEMVDILRPFEAVTREMSADKYVSSSKIIPLAKGLQRCSSNSNNKISEALCSQMSGRFLNMEANVLIASATLLDPRFKKIGFSDQRAADQIARHLTAEITQMMRSREATSQTTATATTYEVAQDTADSVWRFFDEQVSSQSNIHPGVTAFSEVDKYLKTPVLQRTEDPLNWWKENSQVFPQLAPLARKYLSLLATSVPSERLFSKAGELVSLKRNRLKPKNVNMFLFLNKYH</sequence>
<dbReference type="PROSITE" id="PS50808">
    <property type="entry name" value="ZF_BED"/>
    <property type="match status" value="1"/>
</dbReference>
<dbReference type="PANTHER" id="PTHR46481">
    <property type="entry name" value="ZINC FINGER BED DOMAIN-CONTAINING PROTEIN 4"/>
    <property type="match status" value="1"/>
</dbReference>
<dbReference type="Pfam" id="PF02892">
    <property type="entry name" value="zf-BED"/>
    <property type="match status" value="1"/>
</dbReference>
<feature type="compositionally biased region" description="Basic and acidic residues" evidence="10">
    <location>
        <begin position="61"/>
        <end position="83"/>
    </location>
</feature>
<protein>
    <recommendedName>
        <fullName evidence="11">BED-type domain-containing protein</fullName>
    </recommendedName>
</protein>
<dbReference type="KEGG" id="aqu:100641726"/>
<feature type="region of interest" description="Disordered" evidence="10">
    <location>
        <begin position="53"/>
        <end position="98"/>
    </location>
</feature>
<dbReference type="InterPro" id="IPR052035">
    <property type="entry name" value="ZnF_BED_domain_contain"/>
</dbReference>
<evidence type="ECO:0000256" key="6">
    <source>
        <dbReference type="ARBA" id="ARBA00023125"/>
    </source>
</evidence>
<reference evidence="12" key="2">
    <citation type="submission" date="2024-06" db="UniProtKB">
        <authorList>
            <consortium name="EnsemblMetazoa"/>
        </authorList>
    </citation>
    <scope>IDENTIFICATION</scope>
</reference>
<dbReference type="SUPFAM" id="SSF53098">
    <property type="entry name" value="Ribonuclease H-like"/>
    <property type="match status" value="1"/>
</dbReference>
<keyword evidence="13" id="KW-1185">Reference proteome</keyword>
<keyword evidence="7" id="KW-0804">Transcription</keyword>
<keyword evidence="4" id="KW-0862">Zinc</keyword>
<dbReference type="EnsemblMetazoa" id="XM_011407421.2">
    <property type="protein sequence ID" value="XP_011405723.2"/>
    <property type="gene ID" value="LOC100641726"/>
</dbReference>
<evidence type="ECO:0000313" key="13">
    <source>
        <dbReference type="Proteomes" id="UP000007879"/>
    </source>
</evidence>
<evidence type="ECO:0000256" key="2">
    <source>
        <dbReference type="ARBA" id="ARBA00022723"/>
    </source>
</evidence>
<keyword evidence="2" id="KW-0479">Metal-binding</keyword>
<evidence type="ECO:0000256" key="4">
    <source>
        <dbReference type="ARBA" id="ARBA00022833"/>
    </source>
</evidence>
<dbReference type="PANTHER" id="PTHR46481:SF10">
    <property type="entry name" value="ZINC FINGER BED DOMAIN-CONTAINING PROTEIN 39"/>
    <property type="match status" value="1"/>
</dbReference>
<feature type="domain" description="BED-type" evidence="11">
    <location>
        <begin position="22"/>
        <end position="73"/>
    </location>
</feature>
<evidence type="ECO:0000256" key="5">
    <source>
        <dbReference type="ARBA" id="ARBA00023015"/>
    </source>
</evidence>